<evidence type="ECO:0000313" key="2">
    <source>
        <dbReference type="EMBL" id="UQS81895.1"/>
    </source>
</evidence>
<gene>
    <name evidence="2" type="ORF">MOO45_06800</name>
</gene>
<evidence type="ECO:0000259" key="1">
    <source>
        <dbReference type="Pfam" id="PF01521"/>
    </source>
</evidence>
<dbReference type="Proteomes" id="UP000831495">
    <property type="component" value="Chromosome"/>
</dbReference>
<dbReference type="EMBL" id="CP093366">
    <property type="protein sequence ID" value="UQS81895.1"/>
    <property type="molecule type" value="Genomic_DNA"/>
</dbReference>
<dbReference type="SUPFAM" id="SSF89360">
    <property type="entry name" value="HesB-like domain"/>
    <property type="match status" value="1"/>
</dbReference>
<dbReference type="Pfam" id="PF01521">
    <property type="entry name" value="Fe-S_biosyn"/>
    <property type="match status" value="1"/>
</dbReference>
<sequence length="115" mass="12535">MFLTITPAAQVKLQPYVDQKLTLLLNFNDGVGEFAHDETSCSLDVDFQLLIVQQLAADSAFNQKLATSMGDFWIKDYSATYLDDQLTLDLTANGSLSLSGAHAGLIDGHVDLLKI</sequence>
<accession>A0ABY4P8H6</accession>
<dbReference type="InterPro" id="IPR035903">
    <property type="entry name" value="HesB-like_dom_sf"/>
</dbReference>
<dbReference type="InterPro" id="IPR000361">
    <property type="entry name" value="ATAP_core_dom"/>
</dbReference>
<name>A0ABY4P8H6_9LACO</name>
<evidence type="ECO:0000313" key="3">
    <source>
        <dbReference type="Proteomes" id="UP000831495"/>
    </source>
</evidence>
<dbReference type="RefSeq" id="WP_249514163.1">
    <property type="nucleotide sequence ID" value="NZ_CP093366.1"/>
</dbReference>
<reference evidence="2" key="1">
    <citation type="journal article" date="2022" name="Int. J. Syst. Evol. Microbiol.">
        <title>Apilactobacillus apisilvae sp. nov., Nicolia spurrieriana gen. nov. sp. nov., Bombilactobacillus folatiphilus sp. nov. and Bombilactobacillus thymidiniphilus sp. nov., four new lactic acid bacterial isolates from stingless bees Tetragonula carbonaria and Austroplebeia australis.</title>
        <authorList>
            <person name="Oliphant S.A."/>
            <person name="Watson-Haigh N.S."/>
            <person name="Sumby K.M."/>
            <person name="Gardner J."/>
            <person name="Groom S."/>
            <person name="Jiranek V."/>
        </authorList>
    </citation>
    <scope>NUCLEOTIDE SEQUENCE</scope>
    <source>
        <strain evidence="2">SG4_D2</strain>
    </source>
</reference>
<dbReference type="Gene3D" id="2.60.300.12">
    <property type="entry name" value="HesB-like domain"/>
    <property type="match status" value="1"/>
</dbReference>
<protein>
    <submittedName>
        <fullName evidence="2">Iron-sulfur cluster biosynthesis family protein</fullName>
    </submittedName>
</protein>
<proteinExistence type="predicted"/>
<keyword evidence="3" id="KW-1185">Reference proteome</keyword>
<organism evidence="2 3">
    <name type="scientific">Bombilactobacillus folatiphilus</name>
    <dbReference type="NCBI Taxonomy" id="2923362"/>
    <lineage>
        <taxon>Bacteria</taxon>
        <taxon>Bacillati</taxon>
        <taxon>Bacillota</taxon>
        <taxon>Bacilli</taxon>
        <taxon>Lactobacillales</taxon>
        <taxon>Lactobacillaceae</taxon>
        <taxon>Bombilactobacillus</taxon>
    </lineage>
</organism>
<feature type="domain" description="Core" evidence="1">
    <location>
        <begin position="1"/>
        <end position="113"/>
    </location>
</feature>